<proteinExistence type="predicted"/>
<feature type="region of interest" description="Disordered" evidence="1">
    <location>
        <begin position="1"/>
        <end position="22"/>
    </location>
</feature>
<evidence type="ECO:0000256" key="1">
    <source>
        <dbReference type="SAM" id="MobiDB-lite"/>
    </source>
</evidence>
<protein>
    <submittedName>
        <fullName evidence="2">Uncharacterized protein</fullName>
    </submittedName>
</protein>
<gene>
    <name evidence="2" type="ORF">NTEN_LOCUS19419</name>
</gene>
<sequence length="70" mass="7862">MAKKRMPCQLRKTKRPKTTRQTHISSYIRNEVTRTRIVTTSTTVAIATSKLSKRTTIGTTAITTALTIIQ</sequence>
<dbReference type="AlphaFoldDB" id="A0A6H5HDI1"/>
<feature type="non-terminal residue" evidence="2">
    <location>
        <position position="70"/>
    </location>
</feature>
<keyword evidence="3" id="KW-1185">Reference proteome</keyword>
<name>A0A6H5HDI1_9HEMI</name>
<dbReference type="Proteomes" id="UP000479000">
    <property type="component" value="Unassembled WGS sequence"/>
</dbReference>
<accession>A0A6H5HDI1</accession>
<evidence type="ECO:0000313" key="2">
    <source>
        <dbReference type="EMBL" id="CAB0015029.1"/>
    </source>
</evidence>
<reference evidence="2 3" key="1">
    <citation type="submission" date="2020-02" db="EMBL/GenBank/DDBJ databases">
        <authorList>
            <person name="Ferguson B K."/>
        </authorList>
    </citation>
    <scope>NUCLEOTIDE SEQUENCE [LARGE SCALE GENOMIC DNA]</scope>
</reference>
<organism evidence="2 3">
    <name type="scientific">Nesidiocoris tenuis</name>
    <dbReference type="NCBI Taxonomy" id="355587"/>
    <lineage>
        <taxon>Eukaryota</taxon>
        <taxon>Metazoa</taxon>
        <taxon>Ecdysozoa</taxon>
        <taxon>Arthropoda</taxon>
        <taxon>Hexapoda</taxon>
        <taxon>Insecta</taxon>
        <taxon>Pterygota</taxon>
        <taxon>Neoptera</taxon>
        <taxon>Paraneoptera</taxon>
        <taxon>Hemiptera</taxon>
        <taxon>Heteroptera</taxon>
        <taxon>Panheteroptera</taxon>
        <taxon>Cimicomorpha</taxon>
        <taxon>Miridae</taxon>
        <taxon>Dicyphina</taxon>
        <taxon>Nesidiocoris</taxon>
    </lineage>
</organism>
<dbReference type="EMBL" id="CADCXU010028330">
    <property type="protein sequence ID" value="CAB0015029.1"/>
    <property type="molecule type" value="Genomic_DNA"/>
</dbReference>
<feature type="compositionally biased region" description="Basic residues" evidence="1">
    <location>
        <begin position="1"/>
        <end position="20"/>
    </location>
</feature>
<evidence type="ECO:0000313" key="3">
    <source>
        <dbReference type="Proteomes" id="UP000479000"/>
    </source>
</evidence>